<evidence type="ECO:0000313" key="3">
    <source>
        <dbReference type="Proteomes" id="UP000294980"/>
    </source>
</evidence>
<dbReference type="NCBIfam" id="TIGR02451">
    <property type="entry name" value="anti_sig_ChrR"/>
    <property type="match status" value="1"/>
</dbReference>
<dbReference type="Gene3D" id="1.10.10.1320">
    <property type="entry name" value="Anti-sigma factor, zinc-finger domain"/>
    <property type="match status" value="1"/>
</dbReference>
<dbReference type="Proteomes" id="UP000294980">
    <property type="component" value="Unassembled WGS sequence"/>
</dbReference>
<sequence>MATFHPQLELLTEHAAGSLSVAQSACVAAHLNYCAECRHSVVQLQNIGTALFESADPVPVGDVLLNRVLARLDEEAPLHHSSPADQAGSNATPALLQRLMQGDFSDLPWRKVTDALRITRLQTGDPNYEFALYHIKAGGVIPDHGHRGSEMTLILEGGFSDDRGTYHPGDFTYRRQEDEHAPQALADQDCICLAVLDAPLRFTGWKYRWMNPFLRLHAG</sequence>
<reference evidence="2 3" key="1">
    <citation type="submission" date="2019-03" db="EMBL/GenBank/DDBJ databases">
        <title>Genomic Encyclopedia of Type Strains, Phase IV (KMG-IV): sequencing the most valuable type-strain genomes for metagenomic binning, comparative biology and taxonomic classification.</title>
        <authorList>
            <person name="Goeker M."/>
        </authorList>
    </citation>
    <scope>NUCLEOTIDE SEQUENCE [LARGE SCALE GENOMIC DNA]</scope>
    <source>
        <strain evidence="2 3">DSM 23344</strain>
    </source>
</reference>
<comment type="caution">
    <text evidence="2">The sequence shown here is derived from an EMBL/GenBank/DDBJ whole genome shotgun (WGS) entry which is preliminary data.</text>
</comment>
<dbReference type="InterPro" id="IPR012807">
    <property type="entry name" value="Anti-sigma_ChrR"/>
</dbReference>
<protein>
    <submittedName>
        <fullName evidence="2">ChrR-like anti-ECFsigma factor</fullName>
    </submittedName>
</protein>
<dbReference type="InterPro" id="IPR014710">
    <property type="entry name" value="RmlC-like_jellyroll"/>
</dbReference>
<feature type="domain" description="ChrR-like cupin" evidence="1">
    <location>
        <begin position="103"/>
        <end position="194"/>
    </location>
</feature>
<gene>
    <name evidence="2" type="ORF">EV688_104236</name>
</gene>
<dbReference type="Pfam" id="PF12973">
    <property type="entry name" value="Cupin_7"/>
    <property type="match status" value="1"/>
</dbReference>
<dbReference type="OrthoDB" id="2988517at2"/>
<accession>A0A4R2KR74</accession>
<evidence type="ECO:0000313" key="2">
    <source>
        <dbReference type="EMBL" id="TCO76781.1"/>
    </source>
</evidence>
<dbReference type="RefSeq" id="WP_117315135.1">
    <property type="nucleotide sequence ID" value="NZ_QQSW01000002.1"/>
</dbReference>
<dbReference type="EMBL" id="SLWX01000004">
    <property type="protein sequence ID" value="TCO76781.1"/>
    <property type="molecule type" value="Genomic_DNA"/>
</dbReference>
<dbReference type="InterPro" id="IPR041916">
    <property type="entry name" value="Anti_sigma_zinc_sf"/>
</dbReference>
<dbReference type="Gene3D" id="2.60.120.10">
    <property type="entry name" value="Jelly Rolls"/>
    <property type="match status" value="1"/>
</dbReference>
<dbReference type="AlphaFoldDB" id="A0A4R2KR74"/>
<organism evidence="2 3">
    <name type="scientific">Chromatocurvus halotolerans</name>
    <dbReference type="NCBI Taxonomy" id="1132028"/>
    <lineage>
        <taxon>Bacteria</taxon>
        <taxon>Pseudomonadati</taxon>
        <taxon>Pseudomonadota</taxon>
        <taxon>Gammaproteobacteria</taxon>
        <taxon>Cellvibrionales</taxon>
        <taxon>Halieaceae</taxon>
        <taxon>Chromatocurvus</taxon>
    </lineage>
</organism>
<evidence type="ECO:0000259" key="1">
    <source>
        <dbReference type="Pfam" id="PF12973"/>
    </source>
</evidence>
<dbReference type="CDD" id="cd20301">
    <property type="entry name" value="cupin_ChrR"/>
    <property type="match status" value="1"/>
</dbReference>
<proteinExistence type="predicted"/>
<dbReference type="InterPro" id="IPR025979">
    <property type="entry name" value="ChrR-like_cupin_dom"/>
</dbReference>
<dbReference type="InterPro" id="IPR011051">
    <property type="entry name" value="RmlC_Cupin_sf"/>
</dbReference>
<name>A0A4R2KR74_9GAMM</name>
<dbReference type="SUPFAM" id="SSF51182">
    <property type="entry name" value="RmlC-like cupins"/>
    <property type="match status" value="1"/>
</dbReference>
<keyword evidence="3" id="KW-1185">Reference proteome</keyword>